<evidence type="ECO:0000256" key="1">
    <source>
        <dbReference type="SAM" id="MobiDB-lite"/>
    </source>
</evidence>
<reference evidence="2" key="2">
    <citation type="submission" date="2021-04" db="EMBL/GenBank/DDBJ databases">
        <authorList>
            <person name="Gilroy R."/>
        </authorList>
    </citation>
    <scope>NUCLEOTIDE SEQUENCE</scope>
    <source>
        <strain evidence="2">CHK169-2315</strain>
    </source>
</reference>
<gene>
    <name evidence="2" type="ORF">H9895_05815</name>
</gene>
<dbReference type="Proteomes" id="UP000823937">
    <property type="component" value="Unassembled WGS sequence"/>
</dbReference>
<protein>
    <submittedName>
        <fullName evidence="2">Uncharacterized protein</fullName>
    </submittedName>
</protein>
<dbReference type="EMBL" id="DXHX01000085">
    <property type="protein sequence ID" value="HIV74585.1"/>
    <property type="molecule type" value="Genomic_DNA"/>
</dbReference>
<comment type="caution">
    <text evidence="2">The sequence shown here is derived from an EMBL/GenBank/DDBJ whole genome shotgun (WGS) entry which is preliminary data.</text>
</comment>
<organism evidence="2 3">
    <name type="scientific">Candidatus Pseudogracilibacillus intestinigallinarum</name>
    <dbReference type="NCBI Taxonomy" id="2838742"/>
    <lineage>
        <taxon>Bacteria</taxon>
        <taxon>Bacillati</taxon>
        <taxon>Bacillota</taxon>
        <taxon>Bacilli</taxon>
        <taxon>Bacillales</taxon>
        <taxon>Bacillaceae</taxon>
        <taxon>Pseudogracilibacillus</taxon>
    </lineage>
</organism>
<reference evidence="2" key="1">
    <citation type="journal article" date="2021" name="PeerJ">
        <title>Extensive microbial diversity within the chicken gut microbiome revealed by metagenomics and culture.</title>
        <authorList>
            <person name="Gilroy R."/>
            <person name="Ravi A."/>
            <person name="Getino M."/>
            <person name="Pursley I."/>
            <person name="Horton D.L."/>
            <person name="Alikhan N.F."/>
            <person name="Baker D."/>
            <person name="Gharbi K."/>
            <person name="Hall N."/>
            <person name="Watson M."/>
            <person name="Adriaenssens E.M."/>
            <person name="Foster-Nyarko E."/>
            <person name="Jarju S."/>
            <person name="Secka A."/>
            <person name="Antonio M."/>
            <person name="Oren A."/>
            <person name="Chaudhuri R.R."/>
            <person name="La Ragione R."/>
            <person name="Hildebrand F."/>
            <person name="Pallen M.J."/>
        </authorList>
    </citation>
    <scope>NUCLEOTIDE SEQUENCE</scope>
    <source>
        <strain evidence="2">CHK169-2315</strain>
    </source>
</reference>
<name>A0A9D1PMP6_9BACI</name>
<proteinExistence type="predicted"/>
<sequence>MERKKERKTPLDKFENEKFADQPPTEELNIEAEQEKKKRKSQDKSQSEE</sequence>
<accession>A0A9D1PMP6</accession>
<feature type="region of interest" description="Disordered" evidence="1">
    <location>
        <begin position="1"/>
        <end position="49"/>
    </location>
</feature>
<evidence type="ECO:0000313" key="3">
    <source>
        <dbReference type="Proteomes" id="UP000823937"/>
    </source>
</evidence>
<dbReference type="AlphaFoldDB" id="A0A9D1PMP6"/>
<feature type="compositionally biased region" description="Basic and acidic residues" evidence="1">
    <location>
        <begin position="1"/>
        <end position="20"/>
    </location>
</feature>
<evidence type="ECO:0000313" key="2">
    <source>
        <dbReference type="EMBL" id="HIV74585.1"/>
    </source>
</evidence>